<comment type="subcellular location">
    <subcellularLocation>
        <location evidence="1">Membrane</location>
    </subcellularLocation>
</comment>
<dbReference type="GO" id="GO:0004439">
    <property type="term" value="F:phosphatidylinositol-4,5-bisphosphate 5-phosphatase activity"/>
    <property type="evidence" value="ECO:0007669"/>
    <property type="project" value="TreeGrafter"/>
</dbReference>
<dbReference type="FunFam" id="3.90.190.10:FF:000060">
    <property type="entry name" value="Phosphatidylglycerophosphatase and protein-tyrosine phosphatase 1"/>
    <property type="match status" value="1"/>
</dbReference>
<comment type="catalytic activity">
    <reaction evidence="12">
        <text>a 1,2-diacyl-sn-glycero-3-phospho-(1'-sn-glycero-3'-phosphate) + H2O = a 1,2-diacyl-sn-glycero-3-phospho-(1'-sn-glycerol) + phosphate</text>
        <dbReference type="Rhea" id="RHEA:33751"/>
        <dbReference type="ChEBI" id="CHEBI:15377"/>
        <dbReference type="ChEBI" id="CHEBI:43474"/>
        <dbReference type="ChEBI" id="CHEBI:60110"/>
        <dbReference type="ChEBI" id="CHEBI:64716"/>
        <dbReference type="EC" id="3.1.3.27"/>
    </reaction>
    <physiologicalReaction direction="left-to-right" evidence="12">
        <dbReference type="Rhea" id="RHEA:33752"/>
    </physiologicalReaction>
</comment>
<dbReference type="EMBL" id="GDAI01000070">
    <property type="protein sequence ID" value="JAI17533.1"/>
    <property type="molecule type" value="mRNA"/>
</dbReference>
<dbReference type="InterPro" id="IPR000340">
    <property type="entry name" value="Dual-sp_phosphatase_cat-dom"/>
</dbReference>
<name>A0A0K8TTQ9_TABBR</name>
<dbReference type="InterPro" id="IPR042165">
    <property type="entry name" value="PTPMT1"/>
</dbReference>
<comment type="catalytic activity">
    <reaction evidence="16">
        <text>1,2-dioctanoyl-sn-glycero-3-phospho-(1D-myo-inositol-5-phosphate) + H2O = 1,2-dioctanoyl-sn-glycero-3-phospho-(1D-myo-inositol) + phosphate</text>
        <dbReference type="Rhea" id="RHEA:42308"/>
        <dbReference type="ChEBI" id="CHEBI:15377"/>
        <dbReference type="ChEBI" id="CHEBI:43474"/>
        <dbReference type="ChEBI" id="CHEBI:65221"/>
        <dbReference type="ChEBI" id="CHEBI:78911"/>
    </reaction>
    <physiologicalReaction direction="left-to-right" evidence="16">
        <dbReference type="Rhea" id="RHEA:42309"/>
    </physiologicalReaction>
</comment>
<keyword evidence="8" id="KW-0594">Phospholipid biosynthesis</keyword>
<dbReference type="GO" id="GO:0008962">
    <property type="term" value="F:phosphatidylglycerophosphatase activity"/>
    <property type="evidence" value="ECO:0007669"/>
    <property type="project" value="UniProtKB-EC"/>
</dbReference>
<organism evidence="20">
    <name type="scientific">Tabanus bromius</name>
    <name type="common">Band-eyed brown horse fly</name>
    <dbReference type="NCBI Taxonomy" id="304241"/>
    <lineage>
        <taxon>Eukaryota</taxon>
        <taxon>Metazoa</taxon>
        <taxon>Ecdysozoa</taxon>
        <taxon>Arthropoda</taxon>
        <taxon>Hexapoda</taxon>
        <taxon>Insecta</taxon>
        <taxon>Pterygota</taxon>
        <taxon>Neoptera</taxon>
        <taxon>Endopterygota</taxon>
        <taxon>Diptera</taxon>
        <taxon>Brachycera</taxon>
        <taxon>Tabanomorpha</taxon>
        <taxon>Tabanoidea</taxon>
        <taxon>Tabanidae</taxon>
        <taxon>Tabanus</taxon>
    </lineage>
</organism>
<dbReference type="EC" id="3.1.3.27" evidence="11"/>
<dbReference type="InterPro" id="IPR000387">
    <property type="entry name" value="Tyr_Pase_dom"/>
</dbReference>
<accession>A0A0K8TTQ9</accession>
<keyword evidence="7" id="KW-0472">Membrane</keyword>
<evidence type="ECO:0000256" key="17">
    <source>
        <dbReference type="ARBA" id="ARBA00069309"/>
    </source>
</evidence>
<dbReference type="GO" id="GO:0008654">
    <property type="term" value="P:phospholipid biosynthetic process"/>
    <property type="evidence" value="ECO:0007669"/>
    <property type="project" value="UniProtKB-KW"/>
</dbReference>
<evidence type="ECO:0000256" key="8">
    <source>
        <dbReference type="ARBA" id="ARBA00023209"/>
    </source>
</evidence>
<comment type="catalytic activity">
    <reaction evidence="14">
        <text>1,2-dibutyryl-sn-glycero-3-phospho-(1D-myo-inositol-5-phosphate) + H2O = 1,2-dibutyryl-sn-glycero-3-phospho-(1D-myo-inositol) + phosphate</text>
        <dbReference type="Rhea" id="RHEA:42584"/>
        <dbReference type="ChEBI" id="CHEBI:15377"/>
        <dbReference type="ChEBI" id="CHEBI:43474"/>
        <dbReference type="ChEBI" id="CHEBI:82605"/>
        <dbReference type="ChEBI" id="CHEBI:82606"/>
    </reaction>
    <physiologicalReaction direction="left-to-right" evidence="14">
        <dbReference type="Rhea" id="RHEA:42585"/>
    </physiologicalReaction>
</comment>
<evidence type="ECO:0000256" key="13">
    <source>
        <dbReference type="ARBA" id="ARBA00051818"/>
    </source>
</evidence>
<evidence type="ECO:0000256" key="4">
    <source>
        <dbReference type="ARBA" id="ARBA00022801"/>
    </source>
</evidence>
<evidence type="ECO:0000256" key="9">
    <source>
        <dbReference type="ARBA" id="ARBA00023264"/>
    </source>
</evidence>
<evidence type="ECO:0000259" key="19">
    <source>
        <dbReference type="PROSITE" id="PS50056"/>
    </source>
</evidence>
<evidence type="ECO:0000256" key="2">
    <source>
        <dbReference type="ARBA" id="ARBA00005189"/>
    </source>
</evidence>
<evidence type="ECO:0000256" key="16">
    <source>
        <dbReference type="ARBA" id="ARBA00052780"/>
    </source>
</evidence>
<evidence type="ECO:0000313" key="20">
    <source>
        <dbReference type="EMBL" id="JAI17533.1"/>
    </source>
</evidence>
<dbReference type="GO" id="GO:0004721">
    <property type="term" value="F:phosphoprotein phosphatase activity"/>
    <property type="evidence" value="ECO:0007669"/>
    <property type="project" value="UniProtKB-KW"/>
</dbReference>
<feature type="domain" description="Tyrosine specific protein phosphatases" evidence="19">
    <location>
        <begin position="109"/>
        <end position="186"/>
    </location>
</feature>
<dbReference type="AlphaFoldDB" id="A0A0K8TTQ9"/>
<dbReference type="Gene3D" id="3.90.190.10">
    <property type="entry name" value="Protein tyrosine phosphatase superfamily"/>
    <property type="match status" value="1"/>
</dbReference>
<dbReference type="InterPro" id="IPR044596">
    <property type="entry name" value="PTPMT1-like"/>
</dbReference>
<dbReference type="CDD" id="cd14524">
    <property type="entry name" value="PTPMT1"/>
    <property type="match status" value="1"/>
</dbReference>
<evidence type="ECO:0000256" key="14">
    <source>
        <dbReference type="ARBA" id="ARBA00052505"/>
    </source>
</evidence>
<evidence type="ECO:0000259" key="18">
    <source>
        <dbReference type="PROSITE" id="PS50054"/>
    </source>
</evidence>
<keyword evidence="3" id="KW-0444">Lipid biosynthesis</keyword>
<evidence type="ECO:0000256" key="11">
    <source>
        <dbReference type="ARBA" id="ARBA00024224"/>
    </source>
</evidence>
<keyword evidence="9" id="KW-1208">Phospholipid metabolism</keyword>
<dbReference type="SMART" id="SM00195">
    <property type="entry name" value="DSPc"/>
    <property type="match status" value="1"/>
</dbReference>
<evidence type="ECO:0000256" key="3">
    <source>
        <dbReference type="ARBA" id="ARBA00022516"/>
    </source>
</evidence>
<dbReference type="PROSITE" id="PS00383">
    <property type="entry name" value="TYR_PHOSPHATASE_1"/>
    <property type="match status" value="1"/>
</dbReference>
<comment type="pathway">
    <text evidence="2">Lipid metabolism.</text>
</comment>
<evidence type="ECO:0000256" key="6">
    <source>
        <dbReference type="ARBA" id="ARBA00023098"/>
    </source>
</evidence>
<dbReference type="SUPFAM" id="SSF52799">
    <property type="entry name" value="(Phosphotyrosine protein) phosphatases II"/>
    <property type="match status" value="1"/>
</dbReference>
<dbReference type="PROSITE" id="PS50054">
    <property type="entry name" value="TYR_PHOSPHATASE_DUAL"/>
    <property type="match status" value="1"/>
</dbReference>
<keyword evidence="5" id="KW-0904">Protein phosphatase</keyword>
<dbReference type="Pfam" id="PF00782">
    <property type="entry name" value="DSPc"/>
    <property type="match status" value="1"/>
</dbReference>
<proteinExistence type="evidence at transcript level"/>
<reference evidence="20" key="1">
    <citation type="journal article" date="2015" name="Insect Biochem. Mol. Biol.">
        <title>An insight into the sialome of the horse fly, Tabanus bromius.</title>
        <authorList>
            <person name="Ribeiro J.M."/>
            <person name="Kazimirova M."/>
            <person name="Takac P."/>
            <person name="Andersen J.F."/>
            <person name="Francischetti I.M."/>
        </authorList>
    </citation>
    <scope>NUCLEOTIDE SEQUENCE</scope>
</reference>
<sequence>MTEMTAMFARVTFYPTLFYNVFMEKVSSRRWYDRIDEHTILGALPFRNMTQHLIEKENVKGVVSMNEDYELWMFSNNLEKWKDNGVDFLQLETTDIFESPCQNKLLKGVEFINKYLPINQRMQNLSTTNCAENVGTVYIHCKAGRTRSATLVGCYLMMKNGWTPDVAIEHMRQCRPHVLLHAKQLNALDLFYKNNVLKK</sequence>
<dbReference type="PANTHER" id="PTHR46712">
    <property type="entry name" value="PHOSPHATIDYLGLYCEROPHOSPHATASE AND PROTEIN-TYROSINE PHOSPHATASE 1"/>
    <property type="match status" value="1"/>
</dbReference>
<dbReference type="InterPro" id="IPR016130">
    <property type="entry name" value="Tyr_Pase_AS"/>
</dbReference>
<comment type="catalytic activity">
    <reaction evidence="15">
        <text>1,2-di-(9Z-octadecenoyl)-sn-glycero-3-phospho-(1'-sn-glycerol-3'-phosphate) + H2O = 1,2-di-(9Z-octadecenoyl)-sn-glycero-3-phospho-(1'-sn-glycerol) + phosphate</text>
        <dbReference type="Rhea" id="RHEA:42304"/>
        <dbReference type="ChEBI" id="CHEBI:15377"/>
        <dbReference type="ChEBI" id="CHEBI:43474"/>
        <dbReference type="ChEBI" id="CHEBI:75163"/>
        <dbReference type="ChEBI" id="CHEBI:78907"/>
    </reaction>
    <physiologicalReaction direction="left-to-right" evidence="15">
        <dbReference type="Rhea" id="RHEA:42305"/>
    </physiologicalReaction>
</comment>
<keyword evidence="4" id="KW-0378">Hydrolase</keyword>
<comment type="catalytic activity">
    <reaction evidence="13">
        <text>a 1-acyl-2-hexanoyl-sn-glycero-3-phospho-(1D-myo-inositol-5-phosphate) + H2O = a 1-acyl-2-hexanoyl-sn-glycero-3-phospho-(1D-myo-inositol) + phosphate</text>
        <dbReference type="Rhea" id="RHEA:42320"/>
        <dbReference type="ChEBI" id="CHEBI:15377"/>
        <dbReference type="ChEBI" id="CHEBI:43474"/>
        <dbReference type="ChEBI" id="CHEBI:78930"/>
        <dbReference type="ChEBI" id="CHEBI:78931"/>
    </reaction>
    <physiologicalReaction direction="left-to-right" evidence="13">
        <dbReference type="Rhea" id="RHEA:42321"/>
    </physiologicalReaction>
</comment>
<protein>
    <recommendedName>
        <fullName evidence="17">Phosphatidylglycerophosphatase and protein-tyrosine phosphatase 1</fullName>
        <ecNumber evidence="11">3.1.3.27</ecNumber>
    </recommendedName>
</protein>
<dbReference type="PANTHER" id="PTHR46712:SF1">
    <property type="entry name" value="PHOSPHATIDYLGLYCEROPHOSPHATASE AND PROTEIN-TYROSINE PHOSPHATASE 1"/>
    <property type="match status" value="1"/>
</dbReference>
<dbReference type="InterPro" id="IPR020422">
    <property type="entry name" value="TYR_PHOSPHATASE_DUAL_dom"/>
</dbReference>
<evidence type="ECO:0000256" key="5">
    <source>
        <dbReference type="ARBA" id="ARBA00022912"/>
    </source>
</evidence>
<evidence type="ECO:0000256" key="10">
    <source>
        <dbReference type="ARBA" id="ARBA00024192"/>
    </source>
</evidence>
<dbReference type="PROSITE" id="PS50056">
    <property type="entry name" value="TYR_PHOSPHATASE_2"/>
    <property type="match status" value="1"/>
</dbReference>
<dbReference type="GO" id="GO:0016020">
    <property type="term" value="C:membrane"/>
    <property type="evidence" value="ECO:0007669"/>
    <property type="project" value="UniProtKB-SubCell"/>
</dbReference>
<evidence type="ECO:0000256" key="7">
    <source>
        <dbReference type="ARBA" id="ARBA00023136"/>
    </source>
</evidence>
<dbReference type="InterPro" id="IPR029021">
    <property type="entry name" value="Prot-tyrosine_phosphatase-like"/>
</dbReference>
<feature type="domain" description="Tyrosine-protein phosphatase" evidence="18">
    <location>
        <begin position="31"/>
        <end position="197"/>
    </location>
</feature>
<dbReference type="GO" id="GO:0005737">
    <property type="term" value="C:cytoplasm"/>
    <property type="evidence" value="ECO:0007669"/>
    <property type="project" value="UniProtKB-ARBA"/>
</dbReference>
<evidence type="ECO:0000256" key="15">
    <source>
        <dbReference type="ARBA" id="ARBA00052632"/>
    </source>
</evidence>
<evidence type="ECO:0000256" key="12">
    <source>
        <dbReference type="ARBA" id="ARBA00050944"/>
    </source>
</evidence>
<evidence type="ECO:0000256" key="1">
    <source>
        <dbReference type="ARBA" id="ARBA00004370"/>
    </source>
</evidence>
<comment type="pathway">
    <text evidence="10">Phospholipid metabolism; phosphatidylglycerol biosynthesis; phosphatidylglycerol from CDP-diacylglycerol: step 2/2.</text>
</comment>
<keyword evidence="6" id="KW-0443">Lipid metabolism</keyword>